<name>A0A2S2QX66_9HEMI</name>
<dbReference type="EMBL" id="GGMS01013156">
    <property type="protein sequence ID" value="MBY82359.1"/>
    <property type="molecule type" value="Transcribed_RNA"/>
</dbReference>
<proteinExistence type="predicted"/>
<reference evidence="1" key="1">
    <citation type="submission" date="2018-04" db="EMBL/GenBank/DDBJ databases">
        <title>Transcriptome assembly of Sipha flava.</title>
        <authorList>
            <person name="Scully E.D."/>
            <person name="Geib S.M."/>
            <person name="Palmer N.A."/>
            <person name="Koch K."/>
            <person name="Bradshaw J."/>
            <person name="Heng-Moss T."/>
            <person name="Sarath G."/>
        </authorList>
    </citation>
    <scope>NUCLEOTIDE SEQUENCE</scope>
</reference>
<organism evidence="1">
    <name type="scientific">Sipha flava</name>
    <name type="common">yellow sugarcane aphid</name>
    <dbReference type="NCBI Taxonomy" id="143950"/>
    <lineage>
        <taxon>Eukaryota</taxon>
        <taxon>Metazoa</taxon>
        <taxon>Ecdysozoa</taxon>
        <taxon>Arthropoda</taxon>
        <taxon>Hexapoda</taxon>
        <taxon>Insecta</taxon>
        <taxon>Pterygota</taxon>
        <taxon>Neoptera</taxon>
        <taxon>Paraneoptera</taxon>
        <taxon>Hemiptera</taxon>
        <taxon>Sternorrhyncha</taxon>
        <taxon>Aphidomorpha</taxon>
        <taxon>Aphidoidea</taxon>
        <taxon>Aphididae</taxon>
        <taxon>Sipha</taxon>
    </lineage>
</organism>
<accession>A0A2S2QX66</accession>
<protein>
    <submittedName>
        <fullName evidence="1">Uncharacterized protein</fullName>
    </submittedName>
</protein>
<sequence length="102" mass="11470">MQSASFCVLKRSFWRVHFFPLELSGSSKSSFVFDTRRCDNSSLGDSIMVFGHSGSTFLRVLNVCDLTVKSFKWADSFEILRLRFFASAMPLGPQSTDSLVLS</sequence>
<evidence type="ECO:0000313" key="1">
    <source>
        <dbReference type="EMBL" id="MBY82359.1"/>
    </source>
</evidence>
<dbReference type="AlphaFoldDB" id="A0A2S2QX66"/>
<gene>
    <name evidence="1" type="ORF">g.180773</name>
</gene>